<dbReference type="GO" id="GO:0004061">
    <property type="term" value="F:arylformamidase activity"/>
    <property type="evidence" value="ECO:0007669"/>
    <property type="project" value="InterPro"/>
</dbReference>
<dbReference type="AlphaFoldDB" id="A0A239CME6"/>
<organism evidence="1 2">
    <name type="scientific">Actinoplanes regularis</name>
    <dbReference type="NCBI Taxonomy" id="52697"/>
    <lineage>
        <taxon>Bacteria</taxon>
        <taxon>Bacillati</taxon>
        <taxon>Actinomycetota</taxon>
        <taxon>Actinomycetes</taxon>
        <taxon>Micromonosporales</taxon>
        <taxon>Micromonosporaceae</taxon>
        <taxon>Actinoplanes</taxon>
    </lineage>
</organism>
<evidence type="ECO:0000313" key="1">
    <source>
        <dbReference type="EMBL" id="SNS20861.1"/>
    </source>
</evidence>
<dbReference type="InterPro" id="IPR037175">
    <property type="entry name" value="KFase_sf"/>
</dbReference>
<dbReference type="SUPFAM" id="SSF102198">
    <property type="entry name" value="Putative cyclase"/>
    <property type="match status" value="1"/>
</dbReference>
<dbReference type="EMBL" id="FZNR01000011">
    <property type="protein sequence ID" value="SNS20861.1"/>
    <property type="molecule type" value="Genomic_DNA"/>
</dbReference>
<dbReference type="OrthoDB" id="7067800at2"/>
<dbReference type="RefSeq" id="WP_089296080.1">
    <property type="nucleotide sequence ID" value="NZ_BOMU01000075.1"/>
</dbReference>
<evidence type="ECO:0000313" key="2">
    <source>
        <dbReference type="Proteomes" id="UP000198415"/>
    </source>
</evidence>
<dbReference type="PANTHER" id="PTHR31118">
    <property type="entry name" value="CYCLASE-LIKE PROTEIN 2"/>
    <property type="match status" value="1"/>
</dbReference>
<dbReference type="Proteomes" id="UP000198415">
    <property type="component" value="Unassembled WGS sequence"/>
</dbReference>
<dbReference type="PANTHER" id="PTHR31118:SF32">
    <property type="entry name" value="KYNURENINE FORMAMIDASE"/>
    <property type="match status" value="1"/>
</dbReference>
<dbReference type="GO" id="GO:0019441">
    <property type="term" value="P:L-tryptophan catabolic process to kynurenine"/>
    <property type="evidence" value="ECO:0007669"/>
    <property type="project" value="InterPro"/>
</dbReference>
<sequence length="223" mass="23715">MPFIELNHVIRDGLNTYPGMPAPRIDQYLSHAESRDRYAPGTEFTIDRITMIGNTGTYLDSPLHRYASGTDLAGLPLERLAELPAVVIRASGGPRGVTAGQLAGVDVTGRAVLLHTGGDRHWATKEYSVDAPYLTREGAQDLVDRGAALVGIDAVNIDDISAAARGERPAHSLLLAAGIPIVEHLTNLAALPEHGARFTAVPPRIAGFGTFPVRAYATVPAPR</sequence>
<gene>
    <name evidence="1" type="ORF">SAMN06264365_111250</name>
</gene>
<reference evidence="1 2" key="1">
    <citation type="submission" date="2017-06" db="EMBL/GenBank/DDBJ databases">
        <authorList>
            <person name="Kim H.J."/>
            <person name="Triplett B.A."/>
        </authorList>
    </citation>
    <scope>NUCLEOTIDE SEQUENCE [LARGE SCALE GENOMIC DNA]</scope>
    <source>
        <strain evidence="1 2">DSM 43151</strain>
    </source>
</reference>
<keyword evidence="2" id="KW-1185">Reference proteome</keyword>
<protein>
    <submittedName>
        <fullName evidence="1">Kynurenine formamidase</fullName>
    </submittedName>
</protein>
<proteinExistence type="predicted"/>
<dbReference type="Gene3D" id="3.50.30.50">
    <property type="entry name" value="Putative cyclase"/>
    <property type="match status" value="1"/>
</dbReference>
<dbReference type="Pfam" id="PF04199">
    <property type="entry name" value="Cyclase"/>
    <property type="match status" value="1"/>
</dbReference>
<accession>A0A239CME6</accession>
<dbReference type="InterPro" id="IPR007325">
    <property type="entry name" value="KFase/CYL"/>
</dbReference>
<name>A0A239CME6_9ACTN</name>